<reference evidence="3" key="1">
    <citation type="submission" date="2013-09" db="EMBL/GenBank/DDBJ databases">
        <title>Corchorus olitorius genome sequencing.</title>
        <authorList>
            <person name="Alam M."/>
            <person name="Haque M.S."/>
            <person name="Islam M.S."/>
            <person name="Emdad E.M."/>
            <person name="Islam M.M."/>
            <person name="Ahmed B."/>
            <person name="Halim A."/>
            <person name="Hossen Q.M.M."/>
            <person name="Hossain M.Z."/>
            <person name="Ahmed R."/>
            <person name="Khan M.M."/>
            <person name="Islam R."/>
            <person name="Rashid M.M."/>
            <person name="Khan S.A."/>
            <person name="Rahman M.S."/>
            <person name="Alam M."/>
            <person name="Yahiya A.S."/>
            <person name="Khan M.S."/>
            <person name="Azam M.S."/>
            <person name="Haque T."/>
            <person name="Lashkar M.Z.H."/>
            <person name="Akhand A.I."/>
            <person name="Morshed G."/>
            <person name="Roy S."/>
            <person name="Uddin K.S."/>
            <person name="Rabeya T."/>
            <person name="Hossain A.S."/>
            <person name="Chowdhury A."/>
            <person name="Snigdha A.R."/>
            <person name="Mortoza M.S."/>
            <person name="Matin S.A."/>
            <person name="Hoque S.M.E."/>
            <person name="Islam M.K."/>
            <person name="Roy D.K."/>
            <person name="Haider R."/>
            <person name="Moosa M.M."/>
            <person name="Elias S.M."/>
            <person name="Hasan A.M."/>
            <person name="Jahan S."/>
            <person name="Shafiuddin M."/>
            <person name="Mahmood N."/>
            <person name="Shommy N.S."/>
        </authorList>
    </citation>
    <scope>NUCLEOTIDE SEQUENCE [LARGE SCALE GENOMIC DNA]</scope>
    <source>
        <strain evidence="3">cv. O-4</strain>
    </source>
</reference>
<dbReference type="GO" id="GO:0016705">
    <property type="term" value="F:oxidoreductase activity, acting on paired donors, with incorporation or reduction of molecular oxygen"/>
    <property type="evidence" value="ECO:0007669"/>
    <property type="project" value="InterPro"/>
</dbReference>
<dbReference type="Proteomes" id="UP000187203">
    <property type="component" value="Unassembled WGS sequence"/>
</dbReference>
<dbReference type="PANTHER" id="PTHR24299">
    <property type="entry name" value="CYTOCHROME P450 FAMILY 1"/>
    <property type="match status" value="1"/>
</dbReference>
<accession>A0A1R3IEE5</accession>
<dbReference type="AlphaFoldDB" id="A0A1R3IEE5"/>
<dbReference type="SUPFAM" id="SSF48264">
    <property type="entry name" value="Cytochrome P450"/>
    <property type="match status" value="1"/>
</dbReference>
<dbReference type="OrthoDB" id="2789670at2759"/>
<evidence type="ECO:0000313" key="3">
    <source>
        <dbReference type="Proteomes" id="UP000187203"/>
    </source>
</evidence>
<dbReference type="GO" id="GO:0004497">
    <property type="term" value="F:monooxygenase activity"/>
    <property type="evidence" value="ECO:0007669"/>
    <property type="project" value="InterPro"/>
</dbReference>
<gene>
    <name evidence="2" type="ORF">COLO4_23823</name>
</gene>
<keyword evidence="3" id="KW-1185">Reference proteome</keyword>
<dbReference type="GO" id="GO:0020037">
    <property type="term" value="F:heme binding"/>
    <property type="evidence" value="ECO:0007669"/>
    <property type="project" value="InterPro"/>
</dbReference>
<dbReference type="EMBL" id="AWUE01018362">
    <property type="protein sequence ID" value="OMO80947.1"/>
    <property type="molecule type" value="Genomic_DNA"/>
</dbReference>
<organism evidence="2 3">
    <name type="scientific">Corchorus olitorius</name>
    <dbReference type="NCBI Taxonomy" id="93759"/>
    <lineage>
        <taxon>Eukaryota</taxon>
        <taxon>Viridiplantae</taxon>
        <taxon>Streptophyta</taxon>
        <taxon>Embryophyta</taxon>
        <taxon>Tracheophyta</taxon>
        <taxon>Spermatophyta</taxon>
        <taxon>Magnoliopsida</taxon>
        <taxon>eudicotyledons</taxon>
        <taxon>Gunneridae</taxon>
        <taxon>Pentapetalae</taxon>
        <taxon>rosids</taxon>
        <taxon>malvids</taxon>
        <taxon>Malvales</taxon>
        <taxon>Malvaceae</taxon>
        <taxon>Grewioideae</taxon>
        <taxon>Apeibeae</taxon>
        <taxon>Corchorus</taxon>
    </lineage>
</organism>
<proteinExistence type="predicted"/>
<keyword evidence="1" id="KW-0732">Signal</keyword>
<comment type="caution">
    <text evidence="2">The sequence shown here is derived from an EMBL/GenBank/DDBJ whole genome shotgun (WGS) entry which is preliminary data.</text>
</comment>
<name>A0A1R3IEE5_9ROSI</name>
<dbReference type="InterPro" id="IPR036396">
    <property type="entry name" value="Cyt_P450_sf"/>
</dbReference>
<protein>
    <submittedName>
        <fullName evidence="2">Cytochrome P450</fullName>
    </submittedName>
</protein>
<dbReference type="InterPro" id="IPR001128">
    <property type="entry name" value="Cyt_P450"/>
</dbReference>
<feature type="chain" id="PRO_5012322627" evidence="1">
    <location>
        <begin position="28"/>
        <end position="311"/>
    </location>
</feature>
<evidence type="ECO:0000256" key="1">
    <source>
        <dbReference type="SAM" id="SignalP"/>
    </source>
</evidence>
<dbReference type="STRING" id="93759.A0A1R3IEE5"/>
<dbReference type="PANTHER" id="PTHR24299:SF59">
    <property type="entry name" value="CYTOCHROME P450 SUPERFAMILY PROTEIN"/>
    <property type="match status" value="1"/>
</dbReference>
<dbReference type="GO" id="GO:0005506">
    <property type="term" value="F:iron ion binding"/>
    <property type="evidence" value="ECO:0007669"/>
    <property type="project" value="InterPro"/>
</dbReference>
<feature type="signal peptide" evidence="1">
    <location>
        <begin position="1"/>
        <end position="27"/>
    </location>
</feature>
<evidence type="ECO:0000313" key="2">
    <source>
        <dbReference type="EMBL" id="OMO80947.1"/>
    </source>
</evidence>
<dbReference type="Gene3D" id="1.10.630.10">
    <property type="entry name" value="Cytochrome P450"/>
    <property type="match status" value="1"/>
</dbReference>
<sequence>MELLTSSLLFLLLTWILFRAFHSFTHGSKSSIGKLPPGPRRVPIFGNLFDLGDKPHKSLAKLAKIHGPIMSLKLGSLTTVVITSENMAREILQKHDLTFSNRTIVDAVRACQHHEVGLPWLPVSPPWKTLRKVCNTHLFTSQKLDANQYLRRKKIDELIARVQKCCQTGEAIKIGQAAFDTSINLLSNTIFSMDLVDPNSSAAQEFKETVWGVMEEAGKPNLADYFPILRKFDPVGVRRRMTVHFEKLLDLFGKMFDERLQARKLQGSTASNDVLDTLLHIIEGNVEELDKRRVNHLLLMAKPLRAIPIAV</sequence>
<dbReference type="Pfam" id="PF00067">
    <property type="entry name" value="p450"/>
    <property type="match status" value="1"/>
</dbReference>